<proteinExistence type="predicted"/>
<evidence type="ECO:0000313" key="1">
    <source>
        <dbReference type="EMBL" id="OGZ00710.1"/>
    </source>
</evidence>
<dbReference type="AlphaFoldDB" id="A0A1G2CIY6"/>
<dbReference type="EMBL" id="MHLC01000028">
    <property type="protein sequence ID" value="OGZ00710.1"/>
    <property type="molecule type" value="Genomic_DNA"/>
</dbReference>
<accession>A0A1G2CIY6</accession>
<name>A0A1G2CIY6_9BACT</name>
<reference evidence="1 2" key="1">
    <citation type="journal article" date="2016" name="Nat. Commun.">
        <title>Thousands of microbial genomes shed light on interconnected biogeochemical processes in an aquifer system.</title>
        <authorList>
            <person name="Anantharaman K."/>
            <person name="Brown C.T."/>
            <person name="Hug L.A."/>
            <person name="Sharon I."/>
            <person name="Castelle C.J."/>
            <person name="Probst A.J."/>
            <person name="Thomas B.C."/>
            <person name="Singh A."/>
            <person name="Wilkins M.J."/>
            <person name="Karaoz U."/>
            <person name="Brodie E.L."/>
            <person name="Williams K.H."/>
            <person name="Hubbard S.S."/>
            <person name="Banfield J.F."/>
        </authorList>
    </citation>
    <scope>NUCLEOTIDE SEQUENCE [LARGE SCALE GENOMIC DNA]</scope>
</reference>
<evidence type="ECO:0008006" key="3">
    <source>
        <dbReference type="Google" id="ProtNLM"/>
    </source>
</evidence>
<sequence>MILAVLALGGAILGATTIAGLLMVYEVRQASDLNNSAKAVFAADAGIEWGLYQFFNPSSTNPRPTFGNNATSTTSCYDAGDALLPDCRDEAVSTIRARGSAGNVSRAFELTF</sequence>
<organism evidence="1 2">
    <name type="scientific">Candidatus Liptonbacteria bacterium RIFCSPLOWO2_01_FULL_56_20</name>
    <dbReference type="NCBI Taxonomy" id="1798652"/>
    <lineage>
        <taxon>Bacteria</taxon>
        <taxon>Candidatus Liptoniibacteriota</taxon>
    </lineage>
</organism>
<dbReference type="STRING" id="1798652.A3A43_00770"/>
<dbReference type="Proteomes" id="UP000178495">
    <property type="component" value="Unassembled WGS sequence"/>
</dbReference>
<protein>
    <recommendedName>
        <fullName evidence="3">Type 4 fimbrial biogenesis protein PilX N-terminal domain-containing protein</fullName>
    </recommendedName>
</protein>
<comment type="caution">
    <text evidence="1">The sequence shown here is derived from an EMBL/GenBank/DDBJ whole genome shotgun (WGS) entry which is preliminary data.</text>
</comment>
<gene>
    <name evidence="1" type="ORF">A3A43_00770</name>
</gene>
<evidence type="ECO:0000313" key="2">
    <source>
        <dbReference type="Proteomes" id="UP000178495"/>
    </source>
</evidence>